<sequence>MLYSDKERTLAMKRNHECPAITSISLYFLAWLSCKTNTKQRGDNLPCSFIFHTEGRTSWFSSRIVLVFLLLKSSDHVTGKQRSNTQGNNTWFARVTQCAQFERLNPVLRFVAWFKYSALLHSAENGKDAHLQEERTQVHQP</sequence>
<dbReference type="Proteomes" id="UP000515163">
    <property type="component" value="Unplaced"/>
</dbReference>
<reference evidence="2" key="1">
    <citation type="submission" date="2025-08" db="UniProtKB">
        <authorList>
            <consortium name="RefSeq"/>
        </authorList>
    </citation>
    <scope>IDENTIFICATION</scope>
    <source>
        <tissue evidence="2">Tentacle</tissue>
    </source>
</reference>
<proteinExistence type="predicted"/>
<dbReference type="RefSeq" id="XP_031562109.1">
    <property type="nucleotide sequence ID" value="XM_031706249.1"/>
</dbReference>
<protein>
    <submittedName>
        <fullName evidence="2">Uncharacterized protein LOC116297924</fullName>
    </submittedName>
</protein>
<dbReference type="AlphaFoldDB" id="A0A6P8I0I3"/>
<gene>
    <name evidence="2" type="primary">LOC116297924</name>
</gene>
<dbReference type="GeneID" id="116297924"/>
<keyword evidence="1" id="KW-1185">Reference proteome</keyword>
<dbReference type="InParanoid" id="A0A6P8I0I3"/>
<evidence type="ECO:0000313" key="1">
    <source>
        <dbReference type="Proteomes" id="UP000515163"/>
    </source>
</evidence>
<organism evidence="1 2">
    <name type="scientific">Actinia tenebrosa</name>
    <name type="common">Australian red waratah sea anemone</name>
    <dbReference type="NCBI Taxonomy" id="6105"/>
    <lineage>
        <taxon>Eukaryota</taxon>
        <taxon>Metazoa</taxon>
        <taxon>Cnidaria</taxon>
        <taxon>Anthozoa</taxon>
        <taxon>Hexacorallia</taxon>
        <taxon>Actiniaria</taxon>
        <taxon>Actiniidae</taxon>
        <taxon>Actinia</taxon>
    </lineage>
</organism>
<accession>A0A6P8I0I3</accession>
<dbReference type="PROSITE" id="PS51257">
    <property type="entry name" value="PROKAR_LIPOPROTEIN"/>
    <property type="match status" value="1"/>
</dbReference>
<name>A0A6P8I0I3_ACTTE</name>
<dbReference type="KEGG" id="aten:116297924"/>
<evidence type="ECO:0000313" key="2">
    <source>
        <dbReference type="RefSeq" id="XP_031562109.1"/>
    </source>
</evidence>